<dbReference type="SUPFAM" id="SSF46785">
    <property type="entry name" value="Winged helix' DNA-binding domain"/>
    <property type="match status" value="1"/>
</dbReference>
<reference evidence="4 5" key="1">
    <citation type="submission" date="2021-06" db="EMBL/GenBank/DDBJ databases">
        <authorList>
            <person name="Palmer J.M."/>
        </authorList>
    </citation>
    <scope>NUCLEOTIDE SEQUENCE [LARGE SCALE GENOMIC DNA]</scope>
    <source>
        <strain evidence="4 5">XC_2019</strain>
        <tissue evidence="4">Muscle</tissue>
    </source>
</reference>
<dbReference type="PROSITE" id="PS01256">
    <property type="entry name" value="CULLIN_1"/>
    <property type="match status" value="1"/>
</dbReference>
<protein>
    <submittedName>
        <fullName evidence="4">Cullin-3A</fullName>
    </submittedName>
</protein>
<organism evidence="4 5">
    <name type="scientific">Xenoophorus captivus</name>
    <dbReference type="NCBI Taxonomy" id="1517983"/>
    <lineage>
        <taxon>Eukaryota</taxon>
        <taxon>Metazoa</taxon>
        <taxon>Chordata</taxon>
        <taxon>Craniata</taxon>
        <taxon>Vertebrata</taxon>
        <taxon>Euteleostomi</taxon>
        <taxon>Actinopterygii</taxon>
        <taxon>Neopterygii</taxon>
        <taxon>Teleostei</taxon>
        <taxon>Neoteleostei</taxon>
        <taxon>Acanthomorphata</taxon>
        <taxon>Ovalentaria</taxon>
        <taxon>Atherinomorphae</taxon>
        <taxon>Cyprinodontiformes</taxon>
        <taxon>Goodeidae</taxon>
        <taxon>Xenoophorus</taxon>
    </lineage>
</organism>
<gene>
    <name evidence="4" type="primary">CUL3A_2</name>
    <name evidence="4" type="ORF">XENOCAPTIV_008841</name>
</gene>
<dbReference type="Gene3D" id="6.10.280.240">
    <property type="match status" value="1"/>
</dbReference>
<dbReference type="PANTHER" id="PTHR11932">
    <property type="entry name" value="CULLIN"/>
    <property type="match status" value="1"/>
</dbReference>
<feature type="non-terminal residue" evidence="4">
    <location>
        <position position="1"/>
    </location>
</feature>
<dbReference type="Gene3D" id="1.10.10.10">
    <property type="entry name" value="Winged helix-like DNA-binding domain superfamily/Winged helix DNA-binding domain"/>
    <property type="match status" value="1"/>
</dbReference>
<dbReference type="EMBL" id="JAHRIN010002045">
    <property type="protein sequence ID" value="MEQ2192229.1"/>
    <property type="molecule type" value="Genomic_DNA"/>
</dbReference>
<dbReference type="InterPro" id="IPR016159">
    <property type="entry name" value="Cullin_repeat-like_dom_sf"/>
</dbReference>
<evidence type="ECO:0000256" key="2">
    <source>
        <dbReference type="SAM" id="MobiDB-lite"/>
    </source>
</evidence>
<dbReference type="Pfam" id="PF10557">
    <property type="entry name" value="Cullin_Nedd8"/>
    <property type="match status" value="1"/>
</dbReference>
<keyword evidence="5" id="KW-1185">Reference proteome</keyword>
<feature type="domain" description="Cullin neddylation" evidence="3">
    <location>
        <begin position="194"/>
        <end position="256"/>
    </location>
</feature>
<sequence>DRVYVQQNNVENVYNLGLIIFRDQVVRYGCIRDHLRQTLLDMIARERKGEVVDRGAIRNACQMLMILGLDGRSVYEEDFEGPFLDMSAEFFQMESQKFLAENSASVYIKKVEARINEEIERVMHCLDKSTEEPIVKVVERELISKHMKTIVEMENSGLVNMLKNGKTEGGWFRGGCRRSTGESDPERKETRQKVDDDRKHEIEAAIVRIMKSRKKMQHNVTQQLRARFLPSPVVIKKRIEGLIEREYLARTPEDRKVYTYVA</sequence>
<dbReference type="Proteomes" id="UP001434883">
    <property type="component" value="Unassembled WGS sequence"/>
</dbReference>
<dbReference type="InterPro" id="IPR036388">
    <property type="entry name" value="WH-like_DNA-bd_sf"/>
</dbReference>
<dbReference type="InterPro" id="IPR001373">
    <property type="entry name" value="Cullin_N"/>
</dbReference>
<evidence type="ECO:0000313" key="4">
    <source>
        <dbReference type="EMBL" id="MEQ2192229.1"/>
    </source>
</evidence>
<dbReference type="InterPro" id="IPR045093">
    <property type="entry name" value="Cullin"/>
</dbReference>
<comment type="caution">
    <text evidence="4">The sequence shown here is derived from an EMBL/GenBank/DDBJ whole genome shotgun (WGS) entry which is preliminary data.</text>
</comment>
<comment type="similarity">
    <text evidence="1">Belongs to the cullin family.</text>
</comment>
<feature type="compositionally biased region" description="Basic and acidic residues" evidence="2">
    <location>
        <begin position="179"/>
        <end position="197"/>
    </location>
</feature>
<proteinExistence type="inferred from homology"/>
<name>A0ABV0Q8U4_9TELE</name>
<dbReference type="Pfam" id="PF00888">
    <property type="entry name" value="Cullin"/>
    <property type="match status" value="1"/>
</dbReference>
<dbReference type="SUPFAM" id="SSF74788">
    <property type="entry name" value="Cullin repeat-like"/>
    <property type="match status" value="1"/>
</dbReference>
<accession>A0ABV0Q8U4</accession>
<evidence type="ECO:0000313" key="5">
    <source>
        <dbReference type="Proteomes" id="UP001434883"/>
    </source>
</evidence>
<dbReference type="SMART" id="SM00884">
    <property type="entry name" value="Cullin_Nedd8"/>
    <property type="match status" value="1"/>
</dbReference>
<evidence type="ECO:0000259" key="3">
    <source>
        <dbReference type="SMART" id="SM00884"/>
    </source>
</evidence>
<evidence type="ECO:0000256" key="1">
    <source>
        <dbReference type="ARBA" id="ARBA00006019"/>
    </source>
</evidence>
<dbReference type="InterPro" id="IPR016157">
    <property type="entry name" value="Cullin_CS"/>
</dbReference>
<feature type="region of interest" description="Disordered" evidence="2">
    <location>
        <begin position="173"/>
        <end position="197"/>
    </location>
</feature>
<dbReference type="InterPro" id="IPR036390">
    <property type="entry name" value="WH_DNA-bd_sf"/>
</dbReference>
<dbReference type="InterPro" id="IPR019559">
    <property type="entry name" value="Cullin_neddylation_domain"/>
</dbReference>
<dbReference type="Gene3D" id="1.20.1310.10">
    <property type="entry name" value="Cullin Repeats"/>
    <property type="match status" value="1"/>
</dbReference>